<feature type="domain" description="Apple" evidence="14">
    <location>
        <begin position="278"/>
        <end position="359"/>
    </location>
</feature>
<evidence type="ECO:0000313" key="16">
    <source>
        <dbReference type="Proteomes" id="UP000298416"/>
    </source>
</evidence>
<protein>
    <recommendedName>
        <fullName evidence="1">non-specific serine/threonine protein kinase</fullName>
        <ecNumber evidence="1">2.7.11.1</ecNumber>
    </recommendedName>
</protein>
<dbReference type="PANTHER" id="PTHR32444">
    <property type="entry name" value="BULB-TYPE LECTIN DOMAIN-CONTAINING PROTEIN"/>
    <property type="match status" value="1"/>
</dbReference>
<evidence type="ECO:0000256" key="1">
    <source>
        <dbReference type="ARBA" id="ARBA00012513"/>
    </source>
</evidence>
<reference evidence="15" key="2">
    <citation type="submission" date="2020-08" db="EMBL/GenBank/DDBJ databases">
        <title>Plant Genome Project.</title>
        <authorList>
            <person name="Zhang R.-G."/>
        </authorList>
    </citation>
    <scope>NUCLEOTIDE SEQUENCE</scope>
    <source>
        <strain evidence="15">Huo1</strain>
        <tissue evidence="15">Leaf</tissue>
    </source>
</reference>
<sequence>MEKHWFHRAEVRARLLLPGKSRNQYLGIWYNNIPNQTMVWVANREAPLTNNTGVLTLTEAGTLNLLNETDGLIWSTNASRTVQNPTVQLLDSGNLVVKDADDDKPENFLWQNFDHPTDTYLPGMKMGWDLIRGKELYMSSWRSNDDPAPGEFRTHMDLSGYPQIFTEGGRGVRYRYGQWNGVQFSGIAYTVTDAENIRVALEMNREQVMYSEYVVQLSVVTRLTLYPDGNGCGAYGSCNVAESPPCQCLDRFEPRDQGSWSRADWSGGCVRRVPHLSCRDDVFFKYSGLKMPDSRNSSIIGGRISLDECEAVCSRNCSCLAYARLDISKEGGGCLFYYGDLLDIRTVFAVGQDLYIRMSSVESGSGRKKRAILVASFASVAGLVLCLVIILLCCWNKRRKEVLKATNHFSMANKLGEGGFGPVYWHRNLVRLLGGCIEREENMLIYEYLPNSSLDVIIFDSRLRSIHRDLKTSNILLDADMNPKISDFGLARSFEGNETEAKTRRVVGTYGYMSLEYAIDGVFSVKSDVFSFGVLVLEIVSGKRYRGFCLKDHDHDLNLLGHAWRLYKEDKTSQLVDSTSLGDSLDTKQALRSIHVALLCVQKRPEDRPSMSSVVFMLGNEISIAEAKEPEFIFHRERCWHCSQV</sequence>
<evidence type="ECO:0000259" key="14">
    <source>
        <dbReference type="PROSITE" id="PS50948"/>
    </source>
</evidence>
<name>A0A8X8XWV4_SALSN</name>
<dbReference type="Gene3D" id="2.90.10.10">
    <property type="entry name" value="Bulb-type lectin domain"/>
    <property type="match status" value="1"/>
</dbReference>
<evidence type="ECO:0000256" key="11">
    <source>
        <dbReference type="SAM" id="Phobius"/>
    </source>
</evidence>
<feature type="transmembrane region" description="Helical" evidence="11">
    <location>
        <begin position="371"/>
        <end position="395"/>
    </location>
</feature>
<dbReference type="PROSITE" id="PS50927">
    <property type="entry name" value="BULB_LECTIN"/>
    <property type="match status" value="1"/>
</dbReference>
<evidence type="ECO:0000256" key="3">
    <source>
        <dbReference type="ARBA" id="ARBA00022679"/>
    </source>
</evidence>
<evidence type="ECO:0000256" key="8">
    <source>
        <dbReference type="ARBA" id="ARBA00023180"/>
    </source>
</evidence>
<keyword evidence="6" id="KW-0418">Kinase</keyword>
<dbReference type="InterPro" id="IPR011009">
    <property type="entry name" value="Kinase-like_dom_sf"/>
</dbReference>
<dbReference type="Gene3D" id="3.50.4.10">
    <property type="entry name" value="Hepatocyte Growth Factor"/>
    <property type="match status" value="1"/>
</dbReference>
<keyword evidence="11" id="KW-1133">Transmembrane helix</keyword>
<evidence type="ECO:0000256" key="2">
    <source>
        <dbReference type="ARBA" id="ARBA00022527"/>
    </source>
</evidence>
<evidence type="ECO:0000256" key="4">
    <source>
        <dbReference type="ARBA" id="ARBA00022729"/>
    </source>
</evidence>
<evidence type="ECO:0000256" key="7">
    <source>
        <dbReference type="ARBA" id="ARBA00022840"/>
    </source>
</evidence>
<dbReference type="SUPFAM" id="SSF51110">
    <property type="entry name" value="alpha-D-mannose-specific plant lectins"/>
    <property type="match status" value="1"/>
</dbReference>
<accession>A0A8X8XWV4</accession>
<dbReference type="InterPro" id="IPR000719">
    <property type="entry name" value="Prot_kinase_dom"/>
</dbReference>
<comment type="catalytic activity">
    <reaction evidence="9">
        <text>L-threonyl-[protein] + ATP = O-phospho-L-threonyl-[protein] + ADP + H(+)</text>
        <dbReference type="Rhea" id="RHEA:46608"/>
        <dbReference type="Rhea" id="RHEA-COMP:11060"/>
        <dbReference type="Rhea" id="RHEA-COMP:11605"/>
        <dbReference type="ChEBI" id="CHEBI:15378"/>
        <dbReference type="ChEBI" id="CHEBI:30013"/>
        <dbReference type="ChEBI" id="CHEBI:30616"/>
        <dbReference type="ChEBI" id="CHEBI:61977"/>
        <dbReference type="ChEBI" id="CHEBI:456216"/>
        <dbReference type="EC" id="2.7.11.1"/>
    </reaction>
</comment>
<dbReference type="InterPro" id="IPR003609">
    <property type="entry name" value="Pan_app"/>
</dbReference>
<dbReference type="Pfam" id="PF07714">
    <property type="entry name" value="PK_Tyr_Ser-Thr"/>
    <property type="match status" value="1"/>
</dbReference>
<dbReference type="PROSITE" id="PS50948">
    <property type="entry name" value="PAN"/>
    <property type="match status" value="1"/>
</dbReference>
<dbReference type="CDD" id="cd01098">
    <property type="entry name" value="PAN_AP_plant"/>
    <property type="match status" value="1"/>
</dbReference>
<dbReference type="SMART" id="SM00473">
    <property type="entry name" value="PAN_AP"/>
    <property type="match status" value="1"/>
</dbReference>
<evidence type="ECO:0000256" key="6">
    <source>
        <dbReference type="ARBA" id="ARBA00022777"/>
    </source>
</evidence>
<keyword evidence="11" id="KW-0812">Transmembrane</keyword>
<comment type="caution">
    <text evidence="15">The sequence shown here is derived from an EMBL/GenBank/DDBJ whole genome shotgun (WGS) entry which is preliminary data.</text>
</comment>
<evidence type="ECO:0000256" key="9">
    <source>
        <dbReference type="ARBA" id="ARBA00047899"/>
    </source>
</evidence>
<reference evidence="15" key="1">
    <citation type="submission" date="2018-01" db="EMBL/GenBank/DDBJ databases">
        <authorList>
            <person name="Mao J.F."/>
        </authorList>
    </citation>
    <scope>NUCLEOTIDE SEQUENCE</scope>
    <source>
        <strain evidence="15">Huo1</strain>
        <tissue evidence="15">Leaf</tissue>
    </source>
</reference>
<dbReference type="EC" id="2.7.11.1" evidence="1"/>
<dbReference type="InterPro" id="IPR036426">
    <property type="entry name" value="Bulb-type_lectin_dom_sf"/>
</dbReference>
<evidence type="ECO:0000256" key="5">
    <source>
        <dbReference type="ARBA" id="ARBA00022741"/>
    </source>
</evidence>
<dbReference type="Gene3D" id="3.30.200.20">
    <property type="entry name" value="Phosphorylase Kinase, domain 1"/>
    <property type="match status" value="1"/>
</dbReference>
<dbReference type="CDD" id="cd00028">
    <property type="entry name" value="B_lectin"/>
    <property type="match status" value="1"/>
</dbReference>
<dbReference type="AlphaFoldDB" id="A0A8X8XWV4"/>
<gene>
    <name evidence="15" type="ORF">SASPL_117987</name>
</gene>
<evidence type="ECO:0000259" key="12">
    <source>
        <dbReference type="PROSITE" id="PS50011"/>
    </source>
</evidence>
<dbReference type="InterPro" id="IPR001480">
    <property type="entry name" value="Bulb-type_lectin_dom"/>
</dbReference>
<keyword evidence="8" id="KW-0325">Glycoprotein</keyword>
<evidence type="ECO:0000313" key="15">
    <source>
        <dbReference type="EMBL" id="KAG6421435.1"/>
    </source>
</evidence>
<dbReference type="InterPro" id="IPR001245">
    <property type="entry name" value="Ser-Thr/Tyr_kinase_cat_dom"/>
</dbReference>
<keyword evidence="11" id="KW-0472">Membrane</keyword>
<evidence type="ECO:0000259" key="13">
    <source>
        <dbReference type="PROSITE" id="PS50927"/>
    </source>
</evidence>
<evidence type="ECO:0000256" key="10">
    <source>
        <dbReference type="ARBA" id="ARBA00048679"/>
    </source>
</evidence>
<dbReference type="Pfam" id="PF01453">
    <property type="entry name" value="B_lectin"/>
    <property type="match status" value="1"/>
</dbReference>
<organism evidence="15">
    <name type="scientific">Salvia splendens</name>
    <name type="common">Scarlet sage</name>
    <dbReference type="NCBI Taxonomy" id="180675"/>
    <lineage>
        <taxon>Eukaryota</taxon>
        <taxon>Viridiplantae</taxon>
        <taxon>Streptophyta</taxon>
        <taxon>Embryophyta</taxon>
        <taxon>Tracheophyta</taxon>
        <taxon>Spermatophyta</taxon>
        <taxon>Magnoliopsida</taxon>
        <taxon>eudicotyledons</taxon>
        <taxon>Gunneridae</taxon>
        <taxon>Pentapetalae</taxon>
        <taxon>asterids</taxon>
        <taxon>lamiids</taxon>
        <taxon>Lamiales</taxon>
        <taxon>Lamiaceae</taxon>
        <taxon>Nepetoideae</taxon>
        <taxon>Mentheae</taxon>
        <taxon>Salviinae</taxon>
        <taxon>Salvia</taxon>
        <taxon>Salvia subgen. Calosphace</taxon>
        <taxon>core Calosphace</taxon>
    </lineage>
</organism>
<dbReference type="EMBL" id="PNBA02000006">
    <property type="protein sequence ID" value="KAG6421435.1"/>
    <property type="molecule type" value="Genomic_DNA"/>
</dbReference>
<dbReference type="Pfam" id="PF08276">
    <property type="entry name" value="PAN_2"/>
    <property type="match status" value="1"/>
</dbReference>
<keyword evidence="5" id="KW-0547">Nucleotide-binding</keyword>
<dbReference type="FunFam" id="1.10.510.10:FF:001023">
    <property type="entry name" value="Os07g0541700 protein"/>
    <property type="match status" value="1"/>
</dbReference>
<dbReference type="GO" id="GO:0004674">
    <property type="term" value="F:protein serine/threonine kinase activity"/>
    <property type="evidence" value="ECO:0007669"/>
    <property type="project" value="UniProtKB-KW"/>
</dbReference>
<keyword evidence="2" id="KW-0723">Serine/threonine-protein kinase</keyword>
<dbReference type="SUPFAM" id="SSF56112">
    <property type="entry name" value="Protein kinase-like (PK-like)"/>
    <property type="match status" value="1"/>
</dbReference>
<dbReference type="GO" id="GO:0005524">
    <property type="term" value="F:ATP binding"/>
    <property type="evidence" value="ECO:0007669"/>
    <property type="project" value="UniProtKB-KW"/>
</dbReference>
<proteinExistence type="predicted"/>
<keyword evidence="4" id="KW-0732">Signal</keyword>
<keyword evidence="3" id="KW-0808">Transferase</keyword>
<dbReference type="PANTHER" id="PTHR32444:SF183">
    <property type="entry name" value="APPLE DOMAIN-CONTAINING PROTEIN"/>
    <property type="match status" value="1"/>
</dbReference>
<feature type="domain" description="Protein kinase" evidence="12">
    <location>
        <begin position="322"/>
        <end position="632"/>
    </location>
</feature>
<dbReference type="SMART" id="SM00220">
    <property type="entry name" value="S_TKc"/>
    <property type="match status" value="1"/>
</dbReference>
<dbReference type="PROSITE" id="PS50011">
    <property type="entry name" value="PROTEIN_KINASE_DOM"/>
    <property type="match status" value="1"/>
</dbReference>
<comment type="catalytic activity">
    <reaction evidence="10">
        <text>L-seryl-[protein] + ATP = O-phospho-L-seryl-[protein] + ADP + H(+)</text>
        <dbReference type="Rhea" id="RHEA:17989"/>
        <dbReference type="Rhea" id="RHEA-COMP:9863"/>
        <dbReference type="Rhea" id="RHEA-COMP:11604"/>
        <dbReference type="ChEBI" id="CHEBI:15378"/>
        <dbReference type="ChEBI" id="CHEBI:29999"/>
        <dbReference type="ChEBI" id="CHEBI:30616"/>
        <dbReference type="ChEBI" id="CHEBI:83421"/>
        <dbReference type="ChEBI" id="CHEBI:456216"/>
        <dbReference type="EC" id="2.7.11.1"/>
    </reaction>
</comment>
<dbReference type="Proteomes" id="UP000298416">
    <property type="component" value="Unassembled WGS sequence"/>
</dbReference>
<keyword evidence="7" id="KW-0067">ATP-binding</keyword>
<feature type="domain" description="Bulb-type lectin" evidence="13">
    <location>
        <begin position="1"/>
        <end position="110"/>
    </location>
</feature>
<keyword evidence="16" id="KW-1185">Reference proteome</keyword>
<dbReference type="Gene3D" id="1.10.510.10">
    <property type="entry name" value="Transferase(Phosphotransferase) domain 1"/>
    <property type="match status" value="1"/>
</dbReference>
<dbReference type="SMART" id="SM00108">
    <property type="entry name" value="B_lectin"/>
    <property type="match status" value="1"/>
</dbReference>